<organism evidence="7 8">
    <name type="scientific">Eragrostis curvula</name>
    <name type="common">weeping love grass</name>
    <dbReference type="NCBI Taxonomy" id="38414"/>
    <lineage>
        <taxon>Eukaryota</taxon>
        <taxon>Viridiplantae</taxon>
        <taxon>Streptophyta</taxon>
        <taxon>Embryophyta</taxon>
        <taxon>Tracheophyta</taxon>
        <taxon>Spermatophyta</taxon>
        <taxon>Magnoliopsida</taxon>
        <taxon>Liliopsida</taxon>
        <taxon>Poales</taxon>
        <taxon>Poaceae</taxon>
        <taxon>PACMAD clade</taxon>
        <taxon>Chloridoideae</taxon>
        <taxon>Eragrostideae</taxon>
        <taxon>Eragrostidinae</taxon>
        <taxon>Eragrostis</taxon>
    </lineage>
</organism>
<dbReference type="GO" id="GO:0061630">
    <property type="term" value="F:ubiquitin protein ligase activity"/>
    <property type="evidence" value="ECO:0007669"/>
    <property type="project" value="TreeGrafter"/>
</dbReference>
<evidence type="ECO:0000313" key="8">
    <source>
        <dbReference type="Proteomes" id="UP000324897"/>
    </source>
</evidence>
<dbReference type="AlphaFoldDB" id="A0A5J9UEW3"/>
<dbReference type="PROSITE" id="PS51081">
    <property type="entry name" value="ZF_SIAH"/>
    <property type="match status" value="1"/>
</dbReference>
<dbReference type="EMBL" id="RWGY01000026">
    <property type="protein sequence ID" value="TVU22222.1"/>
    <property type="molecule type" value="Genomic_DNA"/>
</dbReference>
<feature type="region of interest" description="Disordered" evidence="5">
    <location>
        <begin position="30"/>
        <end position="50"/>
    </location>
</feature>
<dbReference type="InterPro" id="IPR052088">
    <property type="entry name" value="E3_ubiquitin-ligase_SINA"/>
</dbReference>
<dbReference type="GO" id="GO:0005737">
    <property type="term" value="C:cytoplasm"/>
    <property type="evidence" value="ECO:0007669"/>
    <property type="project" value="TreeGrafter"/>
</dbReference>
<evidence type="ECO:0000259" key="6">
    <source>
        <dbReference type="PROSITE" id="PS51081"/>
    </source>
</evidence>
<dbReference type="UniPathway" id="UPA00143"/>
<dbReference type="Gramene" id="TVU22222">
    <property type="protein sequence ID" value="TVU22222"/>
    <property type="gene ID" value="EJB05_31906"/>
</dbReference>
<name>A0A5J9UEW3_9POAL</name>
<dbReference type="Proteomes" id="UP000324897">
    <property type="component" value="Unassembled WGS sequence"/>
</dbReference>
<dbReference type="Pfam" id="PF21361">
    <property type="entry name" value="Sina_ZnF"/>
    <property type="match status" value="1"/>
</dbReference>
<dbReference type="OrthoDB" id="675760at2759"/>
<comment type="caution">
    <text evidence="7">The sequence shown here is derived from an EMBL/GenBank/DDBJ whole genome shotgun (WGS) entry which is preliminary data.</text>
</comment>
<dbReference type="GO" id="GO:0016567">
    <property type="term" value="P:protein ubiquitination"/>
    <property type="evidence" value="ECO:0007669"/>
    <property type="project" value="UniProtKB-UniPathway"/>
</dbReference>
<dbReference type="GO" id="GO:0008270">
    <property type="term" value="F:zinc ion binding"/>
    <property type="evidence" value="ECO:0007669"/>
    <property type="project" value="UniProtKB-KW"/>
</dbReference>
<reference evidence="7 8" key="1">
    <citation type="journal article" date="2019" name="Sci. Rep.">
        <title>A high-quality genome of Eragrostis curvula grass provides insights into Poaceae evolution and supports new strategies to enhance forage quality.</title>
        <authorList>
            <person name="Carballo J."/>
            <person name="Santos B.A.C.M."/>
            <person name="Zappacosta D."/>
            <person name="Garbus I."/>
            <person name="Selva J.P."/>
            <person name="Gallo C.A."/>
            <person name="Diaz A."/>
            <person name="Albertini E."/>
            <person name="Caccamo M."/>
            <person name="Echenique V."/>
        </authorList>
    </citation>
    <scope>NUCLEOTIDE SEQUENCE [LARGE SCALE GENOMIC DNA]</scope>
    <source>
        <strain evidence="8">cv. Victoria</strain>
        <tissue evidence="7">Leaf</tissue>
    </source>
</reference>
<evidence type="ECO:0000256" key="3">
    <source>
        <dbReference type="ARBA" id="ARBA00022833"/>
    </source>
</evidence>
<keyword evidence="2 4" id="KW-0863">Zinc-finger</keyword>
<evidence type="ECO:0000256" key="1">
    <source>
        <dbReference type="ARBA" id="ARBA00022723"/>
    </source>
</evidence>
<feature type="non-terminal residue" evidence="7">
    <location>
        <position position="1"/>
    </location>
</feature>
<keyword evidence="8" id="KW-1185">Reference proteome</keyword>
<gene>
    <name evidence="7" type="ORF">EJB05_31906</name>
</gene>
<dbReference type="PANTHER" id="PTHR10315">
    <property type="entry name" value="E3 UBIQUITIN PROTEIN LIGASE SIAH"/>
    <property type="match status" value="1"/>
</dbReference>
<proteinExistence type="predicted"/>
<dbReference type="SUPFAM" id="SSF49599">
    <property type="entry name" value="TRAF domain-like"/>
    <property type="match status" value="1"/>
</dbReference>
<accession>A0A5J9UEW3</accession>
<evidence type="ECO:0000313" key="7">
    <source>
        <dbReference type="EMBL" id="TVU22222.1"/>
    </source>
</evidence>
<keyword evidence="3" id="KW-0862">Zinc</keyword>
<sequence length="278" mass="30434">MAPVRKTVRKIAAGQAAVAAAAAAAVLPSSPPLKMPRKEDDDGTGEETTGHLPHLWLESDARCLSCPICFLPFKAEIYMCGSCNEPIGDMRCRPLEDAITEMNIDCKFQKHGCNEVVRYTERHAHEESCPRAPYVCPIDGCTYLVAFNLKLYEHMVVNHANMVDTISYLQSKTMTVQKREPFHVLLQSGKGRVYLLLNGGDILGGRSLSLVCLGQRPEGNAEINYKMEVRGVEPGVLTLAGTVPCVRNLKGFHAKKFLFVPDAEWGSSGTVSVSVRVG</sequence>
<keyword evidence="1" id="KW-0479">Metal-binding</keyword>
<evidence type="ECO:0000256" key="5">
    <source>
        <dbReference type="SAM" id="MobiDB-lite"/>
    </source>
</evidence>
<evidence type="ECO:0000256" key="4">
    <source>
        <dbReference type="PROSITE-ProRule" id="PRU00455"/>
    </source>
</evidence>
<evidence type="ECO:0000256" key="2">
    <source>
        <dbReference type="ARBA" id="ARBA00022771"/>
    </source>
</evidence>
<dbReference type="Gene3D" id="3.30.40.10">
    <property type="entry name" value="Zinc/RING finger domain, C3HC4 (zinc finger)"/>
    <property type="match status" value="1"/>
</dbReference>
<dbReference type="PANTHER" id="PTHR10315:SF71">
    <property type="entry name" value="RING-TYPE E3 UBIQUITIN TRANSFERASE"/>
    <property type="match status" value="1"/>
</dbReference>
<dbReference type="InterPro" id="IPR013010">
    <property type="entry name" value="Znf_SIAH"/>
</dbReference>
<feature type="domain" description="SIAH-type" evidence="6">
    <location>
        <begin position="101"/>
        <end position="160"/>
    </location>
</feature>
<dbReference type="InterPro" id="IPR013083">
    <property type="entry name" value="Znf_RING/FYVE/PHD"/>
</dbReference>
<protein>
    <recommendedName>
        <fullName evidence="6">SIAH-type domain-containing protein</fullName>
    </recommendedName>
</protein>